<accession>A0A2V2N820</accession>
<dbReference type="InterPro" id="IPR002821">
    <property type="entry name" value="Hydantoinase_A"/>
</dbReference>
<name>A0A2V2N820_9EURY</name>
<evidence type="ECO:0000259" key="1">
    <source>
        <dbReference type="Pfam" id="PF01968"/>
    </source>
</evidence>
<feature type="domain" description="Hydantoinase A/oxoprolinase" evidence="1">
    <location>
        <begin position="46"/>
        <end position="263"/>
    </location>
</feature>
<dbReference type="RefSeq" id="WP_109967126.1">
    <property type="nucleotide sequence ID" value="NZ_CP176093.1"/>
</dbReference>
<comment type="caution">
    <text evidence="2">The sequence shown here is derived from an EMBL/GenBank/DDBJ whole genome shotgun (WGS) entry which is preliminary data.</text>
</comment>
<dbReference type="Gene3D" id="3.30.420.190">
    <property type="entry name" value="conserved archaeal protein q6m145"/>
    <property type="match status" value="1"/>
</dbReference>
<dbReference type="OrthoDB" id="148086at2157"/>
<dbReference type="GO" id="GO:0016787">
    <property type="term" value="F:hydrolase activity"/>
    <property type="evidence" value="ECO:0007669"/>
    <property type="project" value="InterPro"/>
</dbReference>
<evidence type="ECO:0000313" key="2">
    <source>
        <dbReference type="EMBL" id="PWR73846.1"/>
    </source>
</evidence>
<proteinExistence type="predicted"/>
<organism evidence="2 3">
    <name type="scientific">Methanospirillum lacunae</name>
    <dbReference type="NCBI Taxonomy" id="668570"/>
    <lineage>
        <taxon>Archaea</taxon>
        <taxon>Methanobacteriati</taxon>
        <taxon>Methanobacteriota</taxon>
        <taxon>Stenosarchaea group</taxon>
        <taxon>Methanomicrobia</taxon>
        <taxon>Methanomicrobiales</taxon>
        <taxon>Methanospirillaceae</taxon>
        <taxon>Methanospirillum</taxon>
    </lineage>
</organism>
<reference evidence="2 3" key="1">
    <citation type="submission" date="2018-05" db="EMBL/GenBank/DDBJ databases">
        <title>Draft genome of Methanospirillum lacunae Ki8-1.</title>
        <authorList>
            <person name="Dueholm M.S."/>
            <person name="Nielsen P.H."/>
            <person name="Bakmann L.F."/>
            <person name="Otzen D.E."/>
        </authorList>
    </citation>
    <scope>NUCLEOTIDE SEQUENCE [LARGE SCALE GENOMIC DNA]</scope>
    <source>
        <strain evidence="2 3">Ki8-1</strain>
    </source>
</reference>
<dbReference type="Gene3D" id="3.30.420.40">
    <property type="match status" value="1"/>
</dbReference>
<protein>
    <submittedName>
        <fullName evidence="2">H4MPT-linked C1 transfer pathway protein</fullName>
    </submittedName>
</protein>
<dbReference type="Pfam" id="PF01968">
    <property type="entry name" value="Hydantoinase_A"/>
    <property type="match status" value="1"/>
</dbReference>
<dbReference type="NCBIfam" id="TIGR03123">
    <property type="entry name" value="one_C_unchar_1"/>
    <property type="match status" value="1"/>
</dbReference>
<dbReference type="InterPro" id="IPR002756">
    <property type="entry name" value="MfnF"/>
</dbReference>
<dbReference type="EMBL" id="QGMY01000002">
    <property type="protein sequence ID" value="PWR73846.1"/>
    <property type="molecule type" value="Genomic_DNA"/>
</dbReference>
<dbReference type="GeneID" id="97549177"/>
<dbReference type="AlphaFoldDB" id="A0A2V2N820"/>
<gene>
    <name evidence="2" type="ORF">DK846_01365</name>
</gene>
<keyword evidence="3" id="KW-1185">Reference proteome</keyword>
<dbReference type="Proteomes" id="UP000245657">
    <property type="component" value="Unassembled WGS sequence"/>
</dbReference>
<evidence type="ECO:0000313" key="3">
    <source>
        <dbReference type="Proteomes" id="UP000245657"/>
    </source>
</evidence>
<sequence length="312" mass="33473">MIGIDVGGANLKVVDNDGVHIHYCPLWQEAPIKELLSPYAGSENAAVVMSGELADCFSSKQEGIGFIVSEVQTVFPDAIFYGMDGRFHTSAVPELAAANWLAMADMLKSRYPDAVLVDMGSTTTDIIPLNAFDSMIGQTDLTRLQQGYLVYCGLLRTNVATLIHNAEVSGINTPVSTEYFASTGDVYIALNRIEETLFSADTADRKGTDRTSCLRRLARVVCADLEEIGESGALDVARSVYNVQMNLIGSAVQKVVQSHNAEKIITVGIGSGLVAEWTGGRDLSADLGEYTDAMPAYAVKEKATSLSEADLL</sequence>